<dbReference type="InterPro" id="IPR024467">
    <property type="entry name" value="Xre/MbcA/ParS-like_toxin-bd"/>
</dbReference>
<dbReference type="GO" id="GO:0003677">
    <property type="term" value="F:DNA binding"/>
    <property type="evidence" value="ECO:0007669"/>
    <property type="project" value="InterPro"/>
</dbReference>
<dbReference type="InterPro" id="IPR010982">
    <property type="entry name" value="Lambda_DNA-bd_dom_sf"/>
</dbReference>
<name>A0A7X5R0A0_9MICO</name>
<gene>
    <name evidence="2" type="ORF">FHX76_001010</name>
</gene>
<keyword evidence="3" id="KW-1185">Reference proteome</keyword>
<dbReference type="Gene3D" id="1.10.260.40">
    <property type="entry name" value="lambda repressor-like DNA-binding domains"/>
    <property type="match status" value="1"/>
</dbReference>
<accession>A0A7X5R0A0</accession>
<dbReference type="AlphaFoldDB" id="A0A7X5R0A0"/>
<proteinExistence type="predicted"/>
<reference evidence="2 3" key="1">
    <citation type="submission" date="2020-02" db="EMBL/GenBank/DDBJ databases">
        <title>Sequencing the genomes of 1000 actinobacteria strains.</title>
        <authorList>
            <person name="Klenk H.-P."/>
        </authorList>
    </citation>
    <scope>NUCLEOTIDE SEQUENCE [LARGE SCALE GENOMIC DNA]</scope>
    <source>
        <strain evidence="2 3">DSM 27960</strain>
    </source>
</reference>
<dbReference type="RefSeq" id="WP_167148508.1">
    <property type="nucleotide sequence ID" value="NZ_JAAMOX010000001.1"/>
</dbReference>
<feature type="domain" description="Antitoxin Xre/MbcA/ParS-like toxin-binding" evidence="1">
    <location>
        <begin position="93"/>
        <end position="132"/>
    </location>
</feature>
<evidence type="ECO:0000259" key="1">
    <source>
        <dbReference type="Pfam" id="PF09722"/>
    </source>
</evidence>
<evidence type="ECO:0000313" key="3">
    <source>
        <dbReference type="Proteomes" id="UP000541033"/>
    </source>
</evidence>
<dbReference type="Proteomes" id="UP000541033">
    <property type="component" value="Unassembled WGS sequence"/>
</dbReference>
<organism evidence="2 3">
    <name type="scientific">Lysinibacter cavernae</name>
    <dbReference type="NCBI Taxonomy" id="1640652"/>
    <lineage>
        <taxon>Bacteria</taxon>
        <taxon>Bacillati</taxon>
        <taxon>Actinomycetota</taxon>
        <taxon>Actinomycetes</taxon>
        <taxon>Micrococcales</taxon>
        <taxon>Microbacteriaceae</taxon>
        <taxon>Lysinibacter</taxon>
    </lineage>
</organism>
<dbReference type="EMBL" id="JAAMOX010000001">
    <property type="protein sequence ID" value="NIH53142.1"/>
    <property type="molecule type" value="Genomic_DNA"/>
</dbReference>
<comment type="caution">
    <text evidence="2">The sequence shown here is derived from an EMBL/GenBank/DDBJ whole genome shotgun (WGS) entry which is preliminary data.</text>
</comment>
<evidence type="ECO:0000313" key="2">
    <source>
        <dbReference type="EMBL" id="NIH53142.1"/>
    </source>
</evidence>
<protein>
    <submittedName>
        <fullName evidence="2">Uncharacterized protein (DUF2384 family)</fullName>
    </submittedName>
</protein>
<dbReference type="Pfam" id="PF09722">
    <property type="entry name" value="Xre_MbcA_ParS_C"/>
    <property type="match status" value="1"/>
</dbReference>
<sequence length="139" mass="14687">MASSRTSASLSQPLATVTAVRPRATNVFPLHAAQERTEFLIGILGSNKALADLLNVSPSQPSRWRSGKEVPSPQSGRELIDLDYVLARASQVWPPAVALQWLEGHNSFLGGARPIDVLRSSGAAEVIEALDGALAGAYA</sequence>